<keyword evidence="1" id="KW-1133">Transmembrane helix</keyword>
<keyword evidence="1" id="KW-0812">Transmembrane</keyword>
<dbReference type="AlphaFoldDB" id="A0A2N8HB84"/>
<proteinExistence type="predicted"/>
<feature type="transmembrane region" description="Helical" evidence="1">
    <location>
        <begin position="357"/>
        <end position="379"/>
    </location>
</feature>
<gene>
    <name evidence="2" type="ORF">CXU22_10760</name>
</gene>
<dbReference type="Proteomes" id="UP000236000">
    <property type="component" value="Unassembled WGS sequence"/>
</dbReference>
<sequence>MNTSRSLDFPIWVPSALVKELRQGLRTPTFILLVSLFPTLLSFFFLFSFIINPLEGKPFISPDGCQAIFWITMVVTLLFIMPLRASSSIRDELLSRNNELLLLTRQGAGRIVLGKWISFMAQSLLIVFISLPFFLIRYYYGEINLVQDVTVFSLLYLGSGILTAYTLWASAMPSLLRTIAFFLLGIGVVILSSNYTDLNLFREGPWDGILLAFLILADAFLVISSLLLLAREWFSPAAQNTAAPLRKLLLAFFAASIIPLAFLENASSAIQDIMTGNFIFMMIYGAFLMIVNLTDPAYLLPIHVEKMNNKKFSRLQKLLFLPGLPGGVFFTLLLSILTALAVYLMDRIIMVNSKLQSPQLLFCLTVSVWYGITMPAMLLKPLWKKLKNNTLLAYALVWLILFLVLNVLDAIHMPVPLLPGGYLYELLDEKSLPPFSKFSLFSLMDLAAGIAMLSLTNKHWFDVFRNSSSSPRRKPENVLPEQE</sequence>
<accession>A0A2N8HB84</accession>
<feature type="transmembrane region" description="Helical" evidence="1">
    <location>
        <begin position="208"/>
        <end position="228"/>
    </location>
</feature>
<dbReference type="EMBL" id="PJKA01000013">
    <property type="protein sequence ID" value="PNC17107.1"/>
    <property type="molecule type" value="Genomic_DNA"/>
</dbReference>
<feature type="transmembrane region" description="Helical" evidence="1">
    <location>
        <begin position="175"/>
        <end position="196"/>
    </location>
</feature>
<organism evidence="2 3">
    <name type="scientific">Akkermansia muciniphila</name>
    <dbReference type="NCBI Taxonomy" id="239935"/>
    <lineage>
        <taxon>Bacteria</taxon>
        <taxon>Pseudomonadati</taxon>
        <taxon>Verrucomicrobiota</taxon>
        <taxon>Verrucomicrobiia</taxon>
        <taxon>Verrucomicrobiales</taxon>
        <taxon>Akkermansiaceae</taxon>
        <taxon>Akkermansia</taxon>
    </lineage>
</organism>
<protein>
    <recommendedName>
        <fullName evidence="4">ABC transporter permease</fullName>
    </recommendedName>
</protein>
<feature type="transmembrane region" description="Helical" evidence="1">
    <location>
        <begin position="278"/>
        <end position="298"/>
    </location>
</feature>
<reference evidence="2 3" key="1">
    <citation type="journal article" date="2017" name="BMC Genomics">
        <title>Genome sequencing of 39 Akkermansia muciniphila isolates reveals its population structure, genomic and functional diverisity, and global distribution in mammalian gut microbiotas.</title>
        <authorList>
            <person name="Guo X."/>
            <person name="Li S."/>
            <person name="Zhang J."/>
            <person name="Wu F."/>
            <person name="Li X."/>
            <person name="Wu D."/>
            <person name="Zhang M."/>
            <person name="Ou Z."/>
            <person name="Jie Z."/>
            <person name="Yan Q."/>
            <person name="Li P."/>
            <person name="Yi J."/>
            <person name="Peng Y."/>
        </authorList>
    </citation>
    <scope>NUCLEOTIDE SEQUENCE [LARGE SCALE GENOMIC DNA]</scope>
    <source>
        <strain evidence="2 3">GP24</strain>
    </source>
</reference>
<keyword evidence="1" id="KW-0472">Membrane</keyword>
<comment type="caution">
    <text evidence="2">The sequence shown here is derived from an EMBL/GenBank/DDBJ whole genome shotgun (WGS) entry which is preliminary data.</text>
</comment>
<evidence type="ECO:0008006" key="4">
    <source>
        <dbReference type="Google" id="ProtNLM"/>
    </source>
</evidence>
<feature type="transmembrane region" description="Helical" evidence="1">
    <location>
        <begin position="151"/>
        <end position="168"/>
    </location>
</feature>
<feature type="transmembrane region" description="Helical" evidence="1">
    <location>
        <begin position="116"/>
        <end position="139"/>
    </location>
</feature>
<feature type="transmembrane region" description="Helical" evidence="1">
    <location>
        <begin position="435"/>
        <end position="455"/>
    </location>
</feature>
<feature type="transmembrane region" description="Helical" evidence="1">
    <location>
        <begin position="248"/>
        <end position="266"/>
    </location>
</feature>
<feature type="transmembrane region" description="Helical" evidence="1">
    <location>
        <begin position="319"/>
        <end position="345"/>
    </location>
</feature>
<feature type="transmembrane region" description="Helical" evidence="1">
    <location>
        <begin position="67"/>
        <end position="86"/>
    </location>
</feature>
<feature type="transmembrane region" description="Helical" evidence="1">
    <location>
        <begin position="391"/>
        <end position="415"/>
    </location>
</feature>
<dbReference type="OrthoDB" id="199994at2"/>
<evidence type="ECO:0000256" key="1">
    <source>
        <dbReference type="SAM" id="Phobius"/>
    </source>
</evidence>
<feature type="transmembrane region" description="Helical" evidence="1">
    <location>
        <begin position="29"/>
        <end position="51"/>
    </location>
</feature>
<name>A0A2N8HB84_9BACT</name>
<evidence type="ECO:0000313" key="3">
    <source>
        <dbReference type="Proteomes" id="UP000236000"/>
    </source>
</evidence>
<evidence type="ECO:0000313" key="2">
    <source>
        <dbReference type="EMBL" id="PNC17107.1"/>
    </source>
</evidence>
<dbReference type="RefSeq" id="WP_102715344.1">
    <property type="nucleotide sequence ID" value="NZ_PJKA01000013.1"/>
</dbReference>